<dbReference type="EMBL" id="VCAZ01000047">
    <property type="protein sequence ID" value="TSM60540.1"/>
    <property type="molecule type" value="Genomic_DNA"/>
</dbReference>
<dbReference type="Proteomes" id="UP000319801">
    <property type="component" value="Unassembled WGS sequence"/>
</dbReference>
<sequence length="266" mass="29285">MRLAFHKALVQEFEKSDETAAVHFVSPFPIHTHTCLKRCLLLPLSGRMLTGSCETDIALLTSRHPAVDLRLSPRLRGERLDRALLYFATDRPSAAERKSEQSERTSESESRRERKWAKGGFLGSLLGAAAGTANAASGTMETKPLTNGNNGGYDVAGIFLERVLKALRRVQPARRHISGKTKQEHLKAVCKALGLTDRLHPVPEGHERLICRQRCSDLELVLVTGSWASSSGLPARSPQVTTRSTAQLKGTPGRRHRRPSTQQNIG</sequence>
<organism evidence="2 3">
    <name type="scientific">Bagarius yarrelli</name>
    <name type="common">Goonch</name>
    <name type="synonym">Bagrus yarrelli</name>
    <dbReference type="NCBI Taxonomy" id="175774"/>
    <lineage>
        <taxon>Eukaryota</taxon>
        <taxon>Metazoa</taxon>
        <taxon>Chordata</taxon>
        <taxon>Craniata</taxon>
        <taxon>Vertebrata</taxon>
        <taxon>Euteleostomi</taxon>
        <taxon>Actinopterygii</taxon>
        <taxon>Neopterygii</taxon>
        <taxon>Teleostei</taxon>
        <taxon>Ostariophysi</taxon>
        <taxon>Siluriformes</taxon>
        <taxon>Sisoridae</taxon>
        <taxon>Sisorinae</taxon>
        <taxon>Bagarius</taxon>
    </lineage>
</organism>
<feature type="region of interest" description="Disordered" evidence="1">
    <location>
        <begin position="92"/>
        <end position="115"/>
    </location>
</feature>
<dbReference type="OrthoDB" id="8812713at2759"/>
<keyword evidence="3" id="KW-1185">Reference proteome</keyword>
<evidence type="ECO:0000256" key="1">
    <source>
        <dbReference type="SAM" id="MobiDB-lite"/>
    </source>
</evidence>
<evidence type="ECO:0000313" key="2">
    <source>
        <dbReference type="EMBL" id="TSM60540.1"/>
    </source>
</evidence>
<comment type="caution">
    <text evidence="2">The sequence shown here is derived from an EMBL/GenBank/DDBJ whole genome shotgun (WGS) entry which is preliminary data.</text>
</comment>
<evidence type="ECO:0000313" key="3">
    <source>
        <dbReference type="Proteomes" id="UP000319801"/>
    </source>
</evidence>
<gene>
    <name evidence="2" type="ORF">Baya_8612</name>
</gene>
<protein>
    <submittedName>
        <fullName evidence="2">Uncharacterized protein</fullName>
    </submittedName>
</protein>
<feature type="region of interest" description="Disordered" evidence="1">
    <location>
        <begin position="229"/>
        <end position="266"/>
    </location>
</feature>
<dbReference type="AlphaFoldDB" id="A0A556U4G0"/>
<feature type="compositionally biased region" description="Polar residues" evidence="1">
    <location>
        <begin position="229"/>
        <end position="248"/>
    </location>
</feature>
<name>A0A556U4G0_BAGYA</name>
<accession>A0A556U4G0</accession>
<proteinExistence type="predicted"/>
<feature type="compositionally biased region" description="Basic and acidic residues" evidence="1">
    <location>
        <begin position="93"/>
        <end position="112"/>
    </location>
</feature>
<reference evidence="2 3" key="1">
    <citation type="journal article" date="2019" name="Genome Biol. Evol.">
        <title>Whole-Genome Sequencing of the Giant Devil Catfish, Bagarius yarrelli.</title>
        <authorList>
            <person name="Jiang W."/>
            <person name="Lv Y."/>
            <person name="Cheng L."/>
            <person name="Yang K."/>
            <person name="Chao B."/>
            <person name="Wang X."/>
            <person name="Li Y."/>
            <person name="Pan X."/>
            <person name="You X."/>
            <person name="Zhang Y."/>
            <person name="Yang J."/>
            <person name="Li J."/>
            <person name="Zhang X."/>
            <person name="Liu S."/>
            <person name="Sun C."/>
            <person name="Yang J."/>
            <person name="Shi Q."/>
        </authorList>
    </citation>
    <scope>NUCLEOTIDE SEQUENCE [LARGE SCALE GENOMIC DNA]</scope>
    <source>
        <strain evidence="2">JWS20170419001</strain>
        <tissue evidence="2">Muscle</tissue>
    </source>
</reference>